<keyword evidence="2" id="KW-0479">Metal-binding</keyword>
<evidence type="ECO:0000256" key="1">
    <source>
        <dbReference type="ARBA" id="ARBA00008635"/>
    </source>
</evidence>
<evidence type="ECO:0000313" key="4">
    <source>
        <dbReference type="Proteomes" id="UP001500394"/>
    </source>
</evidence>
<protein>
    <recommendedName>
        <fullName evidence="5">DinB family</fullName>
    </recommendedName>
</protein>
<evidence type="ECO:0000256" key="2">
    <source>
        <dbReference type="ARBA" id="ARBA00022723"/>
    </source>
</evidence>
<accession>A0ABP8QXN4</accession>
<sequence length="147" mass="17611">MKDFFKDLYAYNYHSNQQLCEDFEKKGSLLPSKAITLFSHILNAHHIWIKRMSGFQPDYGLWQEHNMDTFKTVDTVNYDVSIHIIEQSDLNTIVYYNNTKGEAFQNTVRDILFHVINHSTYHRAQIATEFRKYGLEPIMTDYIFYRR</sequence>
<dbReference type="Gene3D" id="1.20.120.450">
    <property type="entry name" value="dinb family like domain"/>
    <property type="match status" value="1"/>
</dbReference>
<dbReference type="PANTHER" id="PTHR37302:SF3">
    <property type="entry name" value="DAMAGE-INDUCIBLE PROTEIN DINB"/>
    <property type="match status" value="1"/>
</dbReference>
<comment type="similarity">
    <text evidence="1">Belongs to the DinB family.</text>
</comment>
<dbReference type="PANTHER" id="PTHR37302">
    <property type="entry name" value="SLR1116 PROTEIN"/>
    <property type="match status" value="1"/>
</dbReference>
<organism evidence="3 4">
    <name type="scientific">Sphingobacterium thermophilum</name>
    <dbReference type="NCBI Taxonomy" id="768534"/>
    <lineage>
        <taxon>Bacteria</taxon>
        <taxon>Pseudomonadati</taxon>
        <taxon>Bacteroidota</taxon>
        <taxon>Sphingobacteriia</taxon>
        <taxon>Sphingobacteriales</taxon>
        <taxon>Sphingobacteriaceae</taxon>
        <taxon>Sphingobacterium</taxon>
    </lineage>
</organism>
<dbReference type="Pfam" id="PF05163">
    <property type="entry name" value="DinB"/>
    <property type="match status" value="1"/>
</dbReference>
<evidence type="ECO:0008006" key="5">
    <source>
        <dbReference type="Google" id="ProtNLM"/>
    </source>
</evidence>
<reference evidence="4" key="1">
    <citation type="journal article" date="2019" name="Int. J. Syst. Evol. Microbiol.">
        <title>The Global Catalogue of Microorganisms (GCM) 10K type strain sequencing project: providing services to taxonomists for standard genome sequencing and annotation.</title>
        <authorList>
            <consortium name="The Broad Institute Genomics Platform"/>
            <consortium name="The Broad Institute Genome Sequencing Center for Infectious Disease"/>
            <person name="Wu L."/>
            <person name="Ma J."/>
        </authorList>
    </citation>
    <scope>NUCLEOTIDE SEQUENCE [LARGE SCALE GENOMIC DNA]</scope>
    <source>
        <strain evidence="4">JCM 17858</strain>
    </source>
</reference>
<keyword evidence="4" id="KW-1185">Reference proteome</keyword>
<dbReference type="EMBL" id="BAABGR010000006">
    <property type="protein sequence ID" value="GAA4512712.1"/>
    <property type="molecule type" value="Genomic_DNA"/>
</dbReference>
<dbReference type="RefSeq" id="WP_345064833.1">
    <property type="nucleotide sequence ID" value="NZ_BAABGR010000006.1"/>
</dbReference>
<dbReference type="Proteomes" id="UP001500394">
    <property type="component" value="Unassembled WGS sequence"/>
</dbReference>
<name>A0ABP8QXN4_9SPHI</name>
<evidence type="ECO:0000313" key="3">
    <source>
        <dbReference type="EMBL" id="GAA4512712.1"/>
    </source>
</evidence>
<proteinExistence type="inferred from homology"/>
<dbReference type="SUPFAM" id="SSF109854">
    <property type="entry name" value="DinB/YfiT-like putative metalloenzymes"/>
    <property type="match status" value="1"/>
</dbReference>
<dbReference type="InterPro" id="IPR007837">
    <property type="entry name" value="DinB"/>
</dbReference>
<comment type="caution">
    <text evidence="3">The sequence shown here is derived from an EMBL/GenBank/DDBJ whole genome shotgun (WGS) entry which is preliminary data.</text>
</comment>
<gene>
    <name evidence="3" type="ORF">GCM10023173_07240</name>
</gene>
<dbReference type="InterPro" id="IPR034660">
    <property type="entry name" value="DinB/YfiT-like"/>
</dbReference>